<evidence type="ECO:0000256" key="1">
    <source>
        <dbReference type="ARBA" id="ARBA00004417"/>
    </source>
</evidence>
<organism evidence="10 11">
    <name type="scientific">Bradyrhizobium oligotrophicum S58</name>
    <dbReference type="NCBI Taxonomy" id="1245469"/>
    <lineage>
        <taxon>Bacteria</taxon>
        <taxon>Pseudomonadati</taxon>
        <taxon>Pseudomonadota</taxon>
        <taxon>Alphaproteobacteria</taxon>
        <taxon>Hyphomicrobiales</taxon>
        <taxon>Nitrobacteraceae</taxon>
        <taxon>Bradyrhizobium</taxon>
    </lineage>
</organism>
<name>M4ZA30_9BRAD</name>
<dbReference type="SMART" id="SM00382">
    <property type="entry name" value="AAA"/>
    <property type="match status" value="1"/>
</dbReference>
<keyword evidence="6 10" id="KW-0067">ATP-binding</keyword>
<evidence type="ECO:0000256" key="4">
    <source>
        <dbReference type="ARBA" id="ARBA00022475"/>
    </source>
</evidence>
<dbReference type="PANTHER" id="PTHR43297">
    <property type="entry name" value="OLIGOPEPTIDE TRANSPORT ATP-BINDING PROTEIN APPD"/>
    <property type="match status" value="1"/>
</dbReference>
<keyword evidence="4" id="KW-1003">Cell membrane</keyword>
<gene>
    <name evidence="10" type="ORF">S58_45800</name>
</gene>
<dbReference type="GO" id="GO:0005886">
    <property type="term" value="C:plasma membrane"/>
    <property type="evidence" value="ECO:0007669"/>
    <property type="project" value="UniProtKB-SubCell"/>
</dbReference>
<dbReference type="GO" id="GO:0015833">
    <property type="term" value="P:peptide transport"/>
    <property type="evidence" value="ECO:0007669"/>
    <property type="project" value="InterPro"/>
</dbReference>
<dbReference type="Gene3D" id="3.40.50.300">
    <property type="entry name" value="P-loop containing nucleotide triphosphate hydrolases"/>
    <property type="match status" value="1"/>
</dbReference>
<dbReference type="InterPro" id="IPR017871">
    <property type="entry name" value="ABC_transporter-like_CS"/>
</dbReference>
<dbReference type="InterPro" id="IPR003593">
    <property type="entry name" value="AAA+_ATPase"/>
</dbReference>
<evidence type="ECO:0000256" key="5">
    <source>
        <dbReference type="ARBA" id="ARBA00022741"/>
    </source>
</evidence>
<dbReference type="CDD" id="cd03257">
    <property type="entry name" value="ABC_NikE_OppD_transporters"/>
    <property type="match status" value="1"/>
</dbReference>
<dbReference type="PATRIC" id="fig|1245469.3.peg.4687"/>
<dbReference type="STRING" id="1245469.S58_45800"/>
<comment type="subcellular location">
    <subcellularLocation>
        <location evidence="1">Cell inner membrane</location>
        <topology evidence="1">Peripheral membrane protein</topology>
    </subcellularLocation>
</comment>
<evidence type="ECO:0000256" key="6">
    <source>
        <dbReference type="ARBA" id="ARBA00022840"/>
    </source>
</evidence>
<evidence type="ECO:0000256" key="2">
    <source>
        <dbReference type="ARBA" id="ARBA00005417"/>
    </source>
</evidence>
<reference evidence="10 11" key="1">
    <citation type="journal article" date="2013" name="Appl. Environ. Microbiol.">
        <title>Genome analysis suggests that the soil oligotrophic bacterium Agromonas oligotrophica (Bradyrhizobium oligotrophicum) is a nitrogen-fixing symbiont of Aeschynomene indica.</title>
        <authorList>
            <person name="Okubo T."/>
            <person name="Fukushima S."/>
            <person name="Itakura M."/>
            <person name="Oshima K."/>
            <person name="Longtonglang A."/>
            <person name="Teaumroong N."/>
            <person name="Mitsui H."/>
            <person name="Hattori M."/>
            <person name="Hattori R."/>
            <person name="Hattori T."/>
            <person name="Minamisawa K."/>
        </authorList>
    </citation>
    <scope>NUCLEOTIDE SEQUENCE [LARGE SCALE GENOMIC DNA]</scope>
    <source>
        <strain evidence="10 11">S58</strain>
    </source>
</reference>
<dbReference type="InterPro" id="IPR050388">
    <property type="entry name" value="ABC_Ni/Peptide_Import"/>
</dbReference>
<feature type="domain" description="ABC transporter" evidence="9">
    <location>
        <begin position="5"/>
        <end position="255"/>
    </location>
</feature>
<dbReference type="FunFam" id="3.40.50.300:FF:000016">
    <property type="entry name" value="Oligopeptide ABC transporter ATP-binding component"/>
    <property type="match status" value="1"/>
</dbReference>
<dbReference type="InterPro" id="IPR013563">
    <property type="entry name" value="Oligopep_ABC_C"/>
</dbReference>
<dbReference type="PANTHER" id="PTHR43297:SF2">
    <property type="entry name" value="DIPEPTIDE TRANSPORT ATP-BINDING PROTEIN DPPD"/>
    <property type="match status" value="1"/>
</dbReference>
<dbReference type="NCBIfam" id="TIGR01727">
    <property type="entry name" value="oligo_HPY"/>
    <property type="match status" value="1"/>
</dbReference>
<protein>
    <submittedName>
        <fullName evidence="10">ABC transporter ATP-binding protein oligo/dipeptide transport protein</fullName>
    </submittedName>
</protein>
<dbReference type="Proteomes" id="UP000011841">
    <property type="component" value="Chromosome"/>
</dbReference>
<keyword evidence="5" id="KW-0547">Nucleotide-binding</keyword>
<dbReference type="InterPro" id="IPR027417">
    <property type="entry name" value="P-loop_NTPase"/>
</dbReference>
<dbReference type="SUPFAM" id="SSF52540">
    <property type="entry name" value="P-loop containing nucleoside triphosphate hydrolases"/>
    <property type="match status" value="1"/>
</dbReference>
<evidence type="ECO:0000256" key="8">
    <source>
        <dbReference type="ARBA" id="ARBA00024722"/>
    </source>
</evidence>
<comment type="similarity">
    <text evidence="2">Belongs to the ABC transporter superfamily.</text>
</comment>
<dbReference type="PROSITE" id="PS50893">
    <property type="entry name" value="ABC_TRANSPORTER_2"/>
    <property type="match status" value="1"/>
</dbReference>
<evidence type="ECO:0000313" key="10">
    <source>
        <dbReference type="EMBL" id="BAM90564.1"/>
    </source>
</evidence>
<dbReference type="AlphaFoldDB" id="M4ZA30"/>
<proteinExistence type="inferred from homology"/>
<evidence type="ECO:0000313" key="11">
    <source>
        <dbReference type="Proteomes" id="UP000011841"/>
    </source>
</evidence>
<dbReference type="GO" id="GO:0016887">
    <property type="term" value="F:ATP hydrolysis activity"/>
    <property type="evidence" value="ECO:0007669"/>
    <property type="project" value="InterPro"/>
</dbReference>
<dbReference type="KEGG" id="aol:S58_45800"/>
<keyword evidence="7" id="KW-0472">Membrane</keyword>
<keyword evidence="3" id="KW-0813">Transport</keyword>
<sequence>MMPLLEVENLQVHFRTPSGINRAVDGVSFYVNPGETLAIVGESGCGKSVTSMSMMRLIPEPPGKIAGSIKLEGRDILTLSDREMRQLRGNDISMIFQEPMTSLNPVLTVGRQIGETLRLHQGLDQAQAEARAVEMLTLVGIPEPARRVREYPHQLSGGMRQRVMIAMALACNPKLLIADEPTTALDVTIQAQILKLMLELKQRVGAAIILITHDLGVVAEVAERVMVMYAGRKVEEAPVKELFRSPRHPYTQGLLGALPKLGSSLSGETKRLAEIPGQVPDLKQRIEGCVFAGRCALATDVCRQYAPGLEQKAPHHIAACHFAAKEQAAA</sequence>
<dbReference type="GO" id="GO:0005524">
    <property type="term" value="F:ATP binding"/>
    <property type="evidence" value="ECO:0007669"/>
    <property type="project" value="UniProtKB-KW"/>
</dbReference>
<dbReference type="Pfam" id="PF08352">
    <property type="entry name" value="oligo_HPY"/>
    <property type="match status" value="1"/>
</dbReference>
<dbReference type="HOGENOM" id="CLU_000604_1_23_5"/>
<dbReference type="GO" id="GO:0055085">
    <property type="term" value="P:transmembrane transport"/>
    <property type="evidence" value="ECO:0007669"/>
    <property type="project" value="UniProtKB-ARBA"/>
</dbReference>
<evidence type="ECO:0000256" key="7">
    <source>
        <dbReference type="ARBA" id="ARBA00023136"/>
    </source>
</evidence>
<dbReference type="PROSITE" id="PS00211">
    <property type="entry name" value="ABC_TRANSPORTER_1"/>
    <property type="match status" value="1"/>
</dbReference>
<evidence type="ECO:0000259" key="9">
    <source>
        <dbReference type="PROSITE" id="PS50893"/>
    </source>
</evidence>
<comment type="function">
    <text evidence="8">Involved in beta-(1--&gt;2)glucan export. Transmembrane domains (TMD) form a pore in the inner membrane and the ATP-binding domain (NBD) is responsible for energy generation.</text>
</comment>
<keyword evidence="11" id="KW-1185">Reference proteome</keyword>
<dbReference type="EMBL" id="AP012603">
    <property type="protein sequence ID" value="BAM90564.1"/>
    <property type="molecule type" value="Genomic_DNA"/>
</dbReference>
<dbReference type="InterPro" id="IPR003439">
    <property type="entry name" value="ABC_transporter-like_ATP-bd"/>
</dbReference>
<dbReference type="Pfam" id="PF00005">
    <property type="entry name" value="ABC_tran"/>
    <property type="match status" value="1"/>
</dbReference>
<accession>M4ZA30</accession>
<evidence type="ECO:0000256" key="3">
    <source>
        <dbReference type="ARBA" id="ARBA00022448"/>
    </source>
</evidence>
<dbReference type="eggNOG" id="COG0444">
    <property type="taxonomic scope" value="Bacteria"/>
</dbReference>